<dbReference type="PANTHER" id="PTHR45581">
    <property type="entry name" value="PROTEIN CBG10435"/>
    <property type="match status" value="1"/>
</dbReference>
<dbReference type="SUPFAM" id="SSF53335">
    <property type="entry name" value="S-adenosyl-L-methionine-dependent methyltransferases"/>
    <property type="match status" value="1"/>
</dbReference>
<comment type="caution">
    <text evidence="5">The sequence shown here is derived from an EMBL/GenBank/DDBJ whole genome shotgun (WGS) entry which is preliminary data.</text>
</comment>
<proteinExistence type="predicted"/>
<evidence type="ECO:0000313" key="5">
    <source>
        <dbReference type="EMBL" id="KAF3227533.1"/>
    </source>
</evidence>
<organism evidence="5 8">
    <name type="scientific">Orbilia oligospora</name>
    <name type="common">Nematode-trapping fungus</name>
    <name type="synonym">Arthrobotrys oligospora</name>
    <dbReference type="NCBI Taxonomy" id="2813651"/>
    <lineage>
        <taxon>Eukaryota</taxon>
        <taxon>Fungi</taxon>
        <taxon>Dikarya</taxon>
        <taxon>Ascomycota</taxon>
        <taxon>Pezizomycotina</taxon>
        <taxon>Orbiliomycetes</taxon>
        <taxon>Orbiliales</taxon>
        <taxon>Orbiliaceae</taxon>
        <taxon>Orbilia</taxon>
    </lineage>
</organism>
<dbReference type="AlphaFoldDB" id="A0A6G1MII3"/>
<dbReference type="EMBL" id="JAABOE010000002">
    <property type="protein sequence ID" value="KAF3192124.1"/>
    <property type="molecule type" value="Genomic_DNA"/>
</dbReference>
<evidence type="ECO:0000313" key="7">
    <source>
        <dbReference type="Proteomes" id="UP000479691"/>
    </source>
</evidence>
<dbReference type="EMBL" id="WIPF01000019">
    <property type="protein sequence ID" value="KAF3227533.1"/>
    <property type="molecule type" value="Genomic_DNA"/>
</dbReference>
<evidence type="ECO:0000259" key="2">
    <source>
        <dbReference type="Pfam" id="PF21320"/>
    </source>
</evidence>
<evidence type="ECO:0000313" key="6">
    <source>
        <dbReference type="Proteomes" id="UP000472727"/>
    </source>
</evidence>
<dbReference type="InterPro" id="IPR036388">
    <property type="entry name" value="WH-like_DNA-bd_sf"/>
</dbReference>
<evidence type="ECO:0000259" key="1">
    <source>
        <dbReference type="Pfam" id="PF13847"/>
    </source>
</evidence>
<evidence type="ECO:0000313" key="3">
    <source>
        <dbReference type="EMBL" id="KAF3192124.1"/>
    </source>
</evidence>
<dbReference type="Pfam" id="PF13847">
    <property type="entry name" value="Methyltransf_31"/>
    <property type="match status" value="1"/>
</dbReference>
<feature type="domain" description="S-adenosylmethionine-dependent methyltransferase Rv2258c-like winged HTH" evidence="2">
    <location>
        <begin position="25"/>
        <end position="98"/>
    </location>
</feature>
<accession>A0A6G1MII3</accession>
<dbReference type="Proteomes" id="UP000479691">
    <property type="component" value="Unassembled WGS sequence"/>
</dbReference>
<reference evidence="6 7" key="1">
    <citation type="submission" date="2019-06" db="EMBL/GenBank/DDBJ databases">
        <authorList>
            <person name="Palmer J.M."/>
        </authorList>
    </citation>
    <scope>NUCLEOTIDE SEQUENCE [LARGE SCALE GENOMIC DNA]</scope>
    <source>
        <strain evidence="4 6">TWF106</strain>
        <strain evidence="5 8">TWF191</strain>
        <strain evidence="3 7">TWF788</strain>
    </source>
</reference>
<dbReference type="InterPro" id="IPR048711">
    <property type="entry name" value="WHD_Rv2258c"/>
</dbReference>
<evidence type="ECO:0000313" key="8">
    <source>
        <dbReference type="Proteomes" id="UP000483672"/>
    </source>
</evidence>
<gene>
    <name evidence="4" type="ORF">TWF106_007577</name>
    <name evidence="5" type="ORF">TWF191_003617</name>
    <name evidence="3" type="ORF">TWF788_004311</name>
</gene>
<dbReference type="PANTHER" id="PTHR45581:SF3">
    <property type="entry name" value="METHYLTRANSFERASE DOMAIN-CONTAINING PROTEIN"/>
    <property type="match status" value="1"/>
</dbReference>
<sequence length="372" mass="40809">MNKRASLKSEQELRDQILSIASLGQVAMAMALGVELKLFEAMATVCKASPKHSATVAEVAAQAACKERYIYEWMAAMACGNLIDVDPSGQYFSMRPEHIPVWIGGEGQLPEHSLHVIDFLPGFGGAFNQVKEAFRLDGPPGVPYSAYEDTFYTVMAAWSRTIHDGELCSGYMELIGALELLQKGVNVLEAGCGAGFHIEKMARTFPNSHFTGIDLTQSAINTAITRCEGLPNVKLICGNASHLDKKWTEHFDVVFFIDSCHDMCRPDLAINEVQRVLKPGGLFSMIEWPNGDGNVYEDRKKYGSAVSALFYAASAMHCLPVGSHVEGALQLGNMMGHGRGRKLLEMGGFAKDKIEVLEPPFMPYNCIYTARK</sequence>
<evidence type="ECO:0000313" key="4">
    <source>
        <dbReference type="EMBL" id="KAF3218605.1"/>
    </source>
</evidence>
<dbReference type="Proteomes" id="UP000472727">
    <property type="component" value="Unassembled WGS sequence"/>
</dbReference>
<dbReference type="InterPro" id="IPR029063">
    <property type="entry name" value="SAM-dependent_MTases_sf"/>
</dbReference>
<dbReference type="Pfam" id="PF21320">
    <property type="entry name" value="WHD_Rv2258c"/>
    <property type="match status" value="1"/>
</dbReference>
<dbReference type="Proteomes" id="UP000483672">
    <property type="component" value="Unassembled WGS sequence"/>
</dbReference>
<dbReference type="Gene3D" id="1.10.10.10">
    <property type="entry name" value="Winged helix-like DNA-binding domain superfamily/Winged helix DNA-binding domain"/>
    <property type="match status" value="1"/>
</dbReference>
<feature type="domain" description="Methyltransferase" evidence="1">
    <location>
        <begin position="182"/>
        <end position="288"/>
    </location>
</feature>
<dbReference type="InterPro" id="IPR025714">
    <property type="entry name" value="Methyltranfer_dom"/>
</dbReference>
<name>A0A6G1MII3_ORBOL</name>
<protein>
    <submittedName>
        <fullName evidence="5">Uncharacterized protein</fullName>
    </submittedName>
</protein>
<dbReference type="Gene3D" id="3.40.50.150">
    <property type="entry name" value="Vaccinia Virus protein VP39"/>
    <property type="match status" value="1"/>
</dbReference>
<dbReference type="EMBL" id="WIWS01000040">
    <property type="protein sequence ID" value="KAF3218605.1"/>
    <property type="molecule type" value="Genomic_DNA"/>
</dbReference>
<dbReference type="CDD" id="cd02440">
    <property type="entry name" value="AdoMet_MTases"/>
    <property type="match status" value="1"/>
</dbReference>